<accession>A0A9J7LFN4</accession>
<feature type="domain" description="C2H2-type" evidence="13">
    <location>
        <begin position="1928"/>
        <end position="1951"/>
    </location>
</feature>
<feature type="domain" description="C2H2-type" evidence="13">
    <location>
        <begin position="1899"/>
        <end position="1927"/>
    </location>
</feature>
<feature type="domain" description="C2H2-type" evidence="13">
    <location>
        <begin position="578"/>
        <end position="605"/>
    </location>
</feature>
<comment type="similarity">
    <text evidence="2">Belongs to the krueppel C2H2-type zinc-finger protein family.</text>
</comment>
<dbReference type="PROSITE" id="PS00028">
    <property type="entry name" value="ZINC_FINGER_C2H2_1"/>
    <property type="match status" value="32"/>
</dbReference>
<dbReference type="Proteomes" id="UP000001554">
    <property type="component" value="Chromosome 1"/>
</dbReference>
<organism evidence="15 16">
    <name type="scientific">Branchiostoma floridae</name>
    <name type="common">Florida lancelet</name>
    <name type="synonym">Amphioxus</name>
    <dbReference type="NCBI Taxonomy" id="7739"/>
    <lineage>
        <taxon>Eukaryota</taxon>
        <taxon>Metazoa</taxon>
        <taxon>Chordata</taxon>
        <taxon>Cephalochordata</taxon>
        <taxon>Leptocardii</taxon>
        <taxon>Amphioxiformes</taxon>
        <taxon>Branchiostomatidae</taxon>
        <taxon>Branchiostoma</taxon>
    </lineage>
</organism>
<evidence type="ECO:0000256" key="12">
    <source>
        <dbReference type="SAM" id="MobiDB-lite"/>
    </source>
</evidence>
<comment type="subcellular location">
    <subcellularLocation>
        <location evidence="1">Nucleus</location>
    </subcellularLocation>
</comment>
<dbReference type="GO" id="GO:0006357">
    <property type="term" value="P:regulation of transcription by RNA polymerase II"/>
    <property type="evidence" value="ECO:0000318"/>
    <property type="project" value="GO_Central"/>
</dbReference>
<feature type="compositionally biased region" description="Basic and acidic residues" evidence="12">
    <location>
        <begin position="230"/>
        <end position="239"/>
    </location>
</feature>
<dbReference type="InterPro" id="IPR013087">
    <property type="entry name" value="Znf_C2H2_type"/>
</dbReference>
<evidence type="ECO:0000256" key="6">
    <source>
        <dbReference type="ARBA" id="ARBA00022833"/>
    </source>
</evidence>
<dbReference type="KEGG" id="bfo:118418840"/>
<dbReference type="OrthoDB" id="40579at2759"/>
<keyword evidence="7" id="KW-0805">Transcription regulation</keyword>
<dbReference type="InterPro" id="IPR001214">
    <property type="entry name" value="SET_dom"/>
</dbReference>
<dbReference type="FunFam" id="3.30.160.60:FF:002737">
    <property type="entry name" value="AGAP008430-PA"/>
    <property type="match status" value="1"/>
</dbReference>
<dbReference type="SUPFAM" id="SSF57667">
    <property type="entry name" value="beta-beta-alpha zinc fingers"/>
    <property type="match status" value="11"/>
</dbReference>
<dbReference type="InterPro" id="IPR036236">
    <property type="entry name" value="Znf_C2H2_sf"/>
</dbReference>
<dbReference type="RefSeq" id="XP_035680798.1">
    <property type="nucleotide sequence ID" value="XM_035824905.1"/>
</dbReference>
<dbReference type="GO" id="GO:0000978">
    <property type="term" value="F:RNA polymerase II cis-regulatory region sequence-specific DNA binding"/>
    <property type="evidence" value="ECO:0000318"/>
    <property type="project" value="GO_Central"/>
</dbReference>
<evidence type="ECO:0000256" key="4">
    <source>
        <dbReference type="ARBA" id="ARBA00022737"/>
    </source>
</evidence>
<evidence type="ECO:0000256" key="9">
    <source>
        <dbReference type="ARBA" id="ARBA00023163"/>
    </source>
</evidence>
<feature type="compositionally biased region" description="Acidic residues" evidence="12">
    <location>
        <begin position="389"/>
        <end position="407"/>
    </location>
</feature>
<reference evidence="15" key="1">
    <citation type="journal article" date="2020" name="Nat. Ecol. Evol.">
        <title>Deeply conserved synteny resolves early events in vertebrate evolution.</title>
        <authorList>
            <person name="Simakov O."/>
            <person name="Marletaz F."/>
            <person name="Yue J.X."/>
            <person name="O'Connell B."/>
            <person name="Jenkins J."/>
            <person name="Brandt A."/>
            <person name="Calef R."/>
            <person name="Tung C.H."/>
            <person name="Huang T.K."/>
            <person name="Schmutz J."/>
            <person name="Satoh N."/>
            <person name="Yu J.K."/>
            <person name="Putnam N.H."/>
            <person name="Green R.E."/>
            <person name="Rokhsar D.S."/>
        </authorList>
    </citation>
    <scope>NUCLEOTIDE SEQUENCE [LARGE SCALE GENOMIC DNA]</scope>
    <source>
        <strain evidence="15">S238N-H82</strain>
    </source>
</reference>
<dbReference type="Gene3D" id="3.30.160.60">
    <property type="entry name" value="Classic Zinc Finger"/>
    <property type="match status" value="21"/>
</dbReference>
<feature type="domain" description="C2H2-type" evidence="13">
    <location>
        <begin position="1871"/>
        <end position="1899"/>
    </location>
</feature>
<feature type="domain" description="C2H2-type" evidence="13">
    <location>
        <begin position="1223"/>
        <end position="1254"/>
    </location>
</feature>
<dbReference type="GO" id="GO:0008270">
    <property type="term" value="F:zinc ion binding"/>
    <property type="evidence" value="ECO:0007669"/>
    <property type="project" value="UniProtKB-KW"/>
</dbReference>
<evidence type="ECO:0000313" key="16">
    <source>
        <dbReference type="RefSeq" id="XP_035680798.1"/>
    </source>
</evidence>
<dbReference type="Pfam" id="PF21549">
    <property type="entry name" value="PRDM2_PR"/>
    <property type="match status" value="1"/>
</dbReference>
<keyword evidence="5 11" id="KW-0863">Zinc-finger</keyword>
<feature type="domain" description="C2H2-type" evidence="13">
    <location>
        <begin position="1564"/>
        <end position="1592"/>
    </location>
</feature>
<evidence type="ECO:0000256" key="2">
    <source>
        <dbReference type="ARBA" id="ARBA00006991"/>
    </source>
</evidence>
<dbReference type="SMART" id="SM00355">
    <property type="entry name" value="ZnF_C2H2"/>
    <property type="match status" value="45"/>
</dbReference>
<feature type="domain" description="C2H2-type" evidence="13">
    <location>
        <begin position="1758"/>
        <end position="1786"/>
    </location>
</feature>
<dbReference type="RefSeq" id="XP_035680809.1">
    <property type="nucleotide sequence ID" value="XM_035824916.1"/>
</dbReference>
<feature type="domain" description="C2H2-type" evidence="13">
    <location>
        <begin position="1815"/>
        <end position="1842"/>
    </location>
</feature>
<feature type="domain" description="C2H2-type" evidence="13">
    <location>
        <begin position="1787"/>
        <end position="1814"/>
    </location>
</feature>
<feature type="domain" description="C2H2-type" evidence="13">
    <location>
        <begin position="1316"/>
        <end position="1339"/>
    </location>
</feature>
<protein>
    <submittedName>
        <fullName evidence="16 17">Zinc finger protein 729-like</fullName>
    </submittedName>
</protein>
<keyword evidence="8" id="KW-0238">DNA-binding</keyword>
<feature type="domain" description="C2H2-type" evidence="13">
    <location>
        <begin position="1843"/>
        <end position="1870"/>
    </location>
</feature>
<evidence type="ECO:0000256" key="10">
    <source>
        <dbReference type="ARBA" id="ARBA00023242"/>
    </source>
</evidence>
<keyword evidence="15" id="KW-1185">Reference proteome</keyword>
<dbReference type="Gene3D" id="2.170.270.10">
    <property type="entry name" value="SET domain"/>
    <property type="match status" value="1"/>
</dbReference>
<dbReference type="PROSITE" id="PS50157">
    <property type="entry name" value="ZINC_FINGER_C2H2_2"/>
    <property type="match status" value="19"/>
</dbReference>
<feature type="domain" description="SET" evidence="14">
    <location>
        <begin position="45"/>
        <end position="156"/>
    </location>
</feature>
<evidence type="ECO:0000256" key="1">
    <source>
        <dbReference type="ARBA" id="ARBA00004123"/>
    </source>
</evidence>
<feature type="domain" description="C2H2-type" evidence="13">
    <location>
        <begin position="1073"/>
        <end position="1101"/>
    </location>
</feature>
<evidence type="ECO:0000256" key="11">
    <source>
        <dbReference type="PROSITE-ProRule" id="PRU00042"/>
    </source>
</evidence>
<dbReference type="PANTHER" id="PTHR24376:SF235">
    <property type="entry name" value="C2H2-TYPE DOMAIN-CONTAINING PROTEIN"/>
    <property type="match status" value="1"/>
</dbReference>
<dbReference type="CDD" id="cd19199">
    <property type="entry name" value="PR-SET_PRDM15"/>
    <property type="match status" value="1"/>
</dbReference>
<evidence type="ECO:0000256" key="3">
    <source>
        <dbReference type="ARBA" id="ARBA00022723"/>
    </source>
</evidence>
<proteinExistence type="inferred from homology"/>
<dbReference type="PROSITE" id="PS50280">
    <property type="entry name" value="SET"/>
    <property type="match status" value="1"/>
</dbReference>
<sequence length="2109" mass="237902">MDEDDRFWCDFCGTYEDDAVCPNLGPIQTMEDSEVQSRARASLPKGLAIQNTTDGAEGVFARVPLSERMQFGPVEAKRVQSAPHGKQVFPLKVFSPDGSYLYLDTTDDEACNWMKFVRPATLGTEQNLLAYQKGTNVFFLTQKDIPIGGELKVWYAPSYAKKMGHHLLTPGGHLSRGGSTLVVPPDKESGATPVQPKANKRSTTSTVNKTAEQEGITNEIDTSLGQSKSPESDFHQSKKVTHWEVQENVIKRAAADPLNGPTIKRGKSRGQSKKKASTLTNGKSVTRAKKVNTNKIKEEKTHSPIPCAGCSEIFENENVLQEHIEKEHPDKVEQGSKRPRRSSIKSFVCHICHDRFAKNSELLLHHSIHHALYDAEELKCTEPQNWDDEVQDESDEWADNIESDTNEEPTVATKRRKLNGPAKKKSVKRRKRKGRGKKKSAELLEYELEHAEQMWCAHCDLAFSSTGTFNQHGRIVHGFLTGQETKAQAQVTTVDCQHCGTPFCSSLKLKRHCLSLHNSNSKAYKCGTCESEFSLPRDLHNHVKQAGSKCRINCQDCGQSFTSLATVRVHQQQKHVNLTCQHCGKECANAGTLSMHASTHVQERQVNEEDMLWCSYCDEVFLPFYFYEHQKDCHGVENDVLNTDKPVRKCLLCQAPFTSEALLHSHVLTIHRLEDKGEVDTDQKTSVCETCSEGFSGPKDHQAHLKRMEGKCVVSCQDCEERFNSLPSLRFHKVSQHQTAKLTDSSGTTSRHNAPRQKDSDALKWCEYCDQPFQSSDACRKHMTKYHGTGVGIGTSSSVVLEFCNLCDAPFTFRRTLRSHLQEVHKVYPESALQMDATIAPVHECETCCEKFQGPAQLQAHLEERMGECTMSCQQCGESFESFASLRLHEYHRHSVVECKLCRETFVTVHSLGKHMKKVHENREDRKPDSPDWCQYCDISFAEKKSFTKHMKVYHGVDWSMTDSIGASTKSAMQEKLHICNLCDAPFTSMKSMLKHVQDIHGIHTDSVTSISLNIPKTYKCPTCLKVLQGPKQLQDHLVDRNGQCKMTCKACRETFNSLPLLRLHESNMHRSVKCMLCDATFRNPPGLGKHMKQAHNPDFKATLGFNQRWCPYCDQTFVYVGNFNKHMKDFHSPSGYSLSSSKKPAGVADALPQCDVCEAPFTSHKLLTKHIHEAHRLPAFTKGDMTEVCAQQRHQCETCCETFRSAKHLDDHLRSSQGKCRATCSQCNETFYRLSSLRVHQAEECGKSRKEEPEGKQSNTLCEDPTITDLESIVLATLEQQWCSHCDLTLPTESALSKHMSELHEEGSVPKGAMVFCKTCNSPFTDKAKLLRHYQKLHKISPSSVADLANLVPSSVECGSCQKGFSTVHGLEEHLMVRNRACQVDCKACGLRFPSILRLRWHEYRTHARSEEGPQLGTGVFVCDICSSFFGTTESLANHLSSHAGQDVYQCTVCGKAQPDNAIRQHVLAHNDEVTQDFSCPGCSKTFDQKDALLNHLQTHKLSTNIPWKSKVNLEELISHLEEERSDTEQKHKCPMCAVVCQSVSHLCTHIKKCKMSTAKTFFSCELCKVRFMSKSALRNHRALQHSGPGEWLGCPHCEYRTQDGMYHLWKHFEEHDQLTKLCEIPRDDAGPTTIVCTLCGTGMPEKALNYHLKKHKKVECIFKCKFCPGEFFTDRQLRQHTDKHFYQDGVITCPLCDCPMRKTRVLSKHLVKVHQRFPYQCPVCQKEMMYRKGYEDHLATHKGDIVLEARLEILTSECDICGKYFAGQNLMKRHKEQVHMNVRKFKCDVCSKDFKRKAELVIHMSVHTGDHPHLCMYCGKSFKIQASLKQHISIHLNIKKHVCHLCGRAFNQKINLRKHLESHNSSKEFQCEACGKTFQHSDTLRLHMRRTHLNEGKSCRYCGKKFLRSAVLQIHEDAVHNGIRNKMCPVCGQVMTYSHTLRRHFRRLHPDLFDKYFPASATGEGNSTETKADGNLGGSAGWSKSPRRGRKRGQRDPVTTLTQEPTPSHPFTMSAGDSSRAQKCEEEEILSAIDGVVTDSGAGDRDSHTTFIIIGGDQNSTGQNTASSAQLVEDQATMATVTTLDHWVPSQFQGGAAVSSCEIILPE</sequence>
<feature type="domain" description="C2H2-type" evidence="13">
    <location>
        <begin position="552"/>
        <end position="575"/>
    </location>
</feature>
<evidence type="ECO:0000256" key="8">
    <source>
        <dbReference type="ARBA" id="ARBA00023125"/>
    </source>
</evidence>
<keyword evidence="9" id="KW-0804">Transcription</keyword>
<dbReference type="InterPro" id="IPR044409">
    <property type="entry name" value="PRDM15_PR-SET"/>
</dbReference>
<keyword evidence="6" id="KW-0862">Zinc</keyword>
<feature type="domain" description="C2H2-type" evidence="13">
    <location>
        <begin position="1479"/>
        <end position="1501"/>
    </location>
</feature>
<dbReference type="Pfam" id="PF12874">
    <property type="entry name" value="zf-met"/>
    <property type="match status" value="3"/>
</dbReference>
<evidence type="ECO:0000256" key="5">
    <source>
        <dbReference type="ARBA" id="ARBA00022771"/>
    </source>
</evidence>
<feature type="domain" description="C2H2-type" evidence="13">
    <location>
        <begin position="1422"/>
        <end position="1449"/>
    </location>
</feature>
<feature type="domain" description="C2H2-type" evidence="13">
    <location>
        <begin position="494"/>
        <end position="522"/>
    </location>
</feature>
<feature type="compositionally biased region" description="Polar residues" evidence="12">
    <location>
        <begin position="201"/>
        <end position="229"/>
    </location>
</feature>
<dbReference type="Pfam" id="PF00096">
    <property type="entry name" value="zf-C2H2"/>
    <property type="match status" value="5"/>
</dbReference>
<feature type="compositionally biased region" description="Polar residues" evidence="12">
    <location>
        <begin position="1999"/>
        <end position="2022"/>
    </location>
</feature>
<dbReference type="FunFam" id="3.30.160.60:FF:001856">
    <property type="entry name" value="Zinc finger protein 655"/>
    <property type="match status" value="1"/>
</dbReference>
<evidence type="ECO:0000313" key="17">
    <source>
        <dbReference type="RefSeq" id="XP_035680809.1"/>
    </source>
</evidence>
<evidence type="ECO:0000313" key="15">
    <source>
        <dbReference type="Proteomes" id="UP000001554"/>
    </source>
</evidence>
<evidence type="ECO:0000259" key="13">
    <source>
        <dbReference type="PROSITE" id="PS50157"/>
    </source>
</evidence>
<feature type="domain" description="C2H2-type" evidence="13">
    <location>
        <begin position="897"/>
        <end position="925"/>
    </location>
</feature>
<dbReference type="OMA" id="WHEEESV"/>
<gene>
    <name evidence="16 17" type="primary">LOC118418840</name>
</gene>
<name>A0A9J7LFN4_BRAFL</name>
<feature type="compositionally biased region" description="Basic residues" evidence="12">
    <location>
        <begin position="413"/>
        <end position="438"/>
    </location>
</feature>
<feature type="domain" description="C2H2-type" evidence="13">
    <location>
        <begin position="347"/>
        <end position="369"/>
    </location>
</feature>
<keyword evidence="3" id="KW-0479">Metal-binding</keyword>
<evidence type="ECO:0000259" key="14">
    <source>
        <dbReference type="PROSITE" id="PS50280"/>
    </source>
</evidence>
<feature type="region of interest" description="Disordered" evidence="12">
    <location>
        <begin position="389"/>
        <end position="438"/>
    </location>
</feature>
<feature type="region of interest" description="Disordered" evidence="12">
    <location>
        <begin position="1961"/>
        <end position="2022"/>
    </location>
</feature>
<dbReference type="GeneID" id="118418840"/>
<evidence type="ECO:0000256" key="7">
    <source>
        <dbReference type="ARBA" id="ARBA00023015"/>
    </source>
</evidence>
<feature type="domain" description="C2H2-type" evidence="13">
    <location>
        <begin position="871"/>
        <end position="895"/>
    </location>
</feature>
<dbReference type="PANTHER" id="PTHR24376">
    <property type="entry name" value="ZINC FINGER PROTEIN"/>
    <property type="match status" value="1"/>
</dbReference>
<keyword evidence="10" id="KW-0539">Nucleus</keyword>
<feature type="compositionally biased region" description="Basic residues" evidence="12">
    <location>
        <begin position="264"/>
        <end position="276"/>
    </location>
</feature>
<feature type="region of interest" description="Disordered" evidence="12">
    <location>
        <begin position="184"/>
        <end position="239"/>
    </location>
</feature>
<dbReference type="GO" id="GO:0005634">
    <property type="term" value="C:nucleus"/>
    <property type="evidence" value="ECO:0007669"/>
    <property type="project" value="UniProtKB-SubCell"/>
</dbReference>
<reference evidence="16 17" key="2">
    <citation type="submission" date="2025-04" db="UniProtKB">
        <authorList>
            <consortium name="RefSeq"/>
        </authorList>
    </citation>
    <scope>IDENTIFICATION</scope>
    <source>
        <strain evidence="16 17">S238N-H82</strain>
        <tissue evidence="16 17">Testes</tissue>
    </source>
</reference>
<feature type="region of interest" description="Disordered" evidence="12">
    <location>
        <begin position="257"/>
        <end position="282"/>
    </location>
</feature>
<keyword evidence="4" id="KW-0677">Repeat</keyword>
<dbReference type="InterPro" id="IPR046341">
    <property type="entry name" value="SET_dom_sf"/>
</dbReference>
<dbReference type="GO" id="GO:0003700">
    <property type="term" value="F:DNA-binding transcription factor activity"/>
    <property type="evidence" value="ECO:0000318"/>
    <property type="project" value="GO_Central"/>
</dbReference>